<dbReference type="Pfam" id="PF04273">
    <property type="entry name" value="BLH_phosphatase"/>
    <property type="match status" value="1"/>
</dbReference>
<dbReference type="InterPro" id="IPR029021">
    <property type="entry name" value="Prot-tyrosine_phosphatase-like"/>
</dbReference>
<dbReference type="InterPro" id="IPR005939">
    <property type="entry name" value="BLH_phosphatase-like"/>
</dbReference>
<keyword evidence="1" id="KW-0732">Signal</keyword>
<feature type="signal peptide" evidence="1">
    <location>
        <begin position="1"/>
        <end position="18"/>
    </location>
</feature>
<gene>
    <name evidence="3" type="ORF">GCM10011365_21940</name>
</gene>
<feature type="domain" description="Beta-lactamase hydrolase-like protein phosphatase-like" evidence="2">
    <location>
        <begin position="35"/>
        <end position="134"/>
    </location>
</feature>
<dbReference type="AlphaFoldDB" id="A0A917CWR0"/>
<evidence type="ECO:0000259" key="2">
    <source>
        <dbReference type="Pfam" id="PF04273"/>
    </source>
</evidence>
<comment type="caution">
    <text evidence="3">The sequence shown here is derived from an EMBL/GenBank/DDBJ whole genome shotgun (WGS) entry which is preliminary data.</text>
</comment>
<sequence>MIKQLLTFSLLFSSWAHADKALPQVADAFEVDSGVIISAQPSPEDLKTLQEYGVKAVINSRTDTEMEQLDFNESRWLQTADMAYQQVAIGAQESYSVAKLTAFNEAMIKAREQAGDAPVLLHCRSGHRSSQLYAAWLVKYQGLTPDEALAKVKPAGWWPMPMEQLLGQKLSVRIADENATTEE</sequence>
<evidence type="ECO:0000313" key="3">
    <source>
        <dbReference type="EMBL" id="GGG00322.1"/>
    </source>
</evidence>
<evidence type="ECO:0000313" key="4">
    <source>
        <dbReference type="Proteomes" id="UP000605253"/>
    </source>
</evidence>
<evidence type="ECO:0000256" key="1">
    <source>
        <dbReference type="SAM" id="SignalP"/>
    </source>
</evidence>
<keyword evidence="4" id="KW-1185">Reference proteome</keyword>
<feature type="chain" id="PRO_5036744701" description="Beta-lactamase hydrolase-like protein phosphatase-like domain-containing protein" evidence="1">
    <location>
        <begin position="19"/>
        <end position="183"/>
    </location>
</feature>
<organism evidence="3 4">
    <name type="scientific">Marinicella pacifica</name>
    <dbReference type="NCBI Taxonomy" id="1171543"/>
    <lineage>
        <taxon>Bacteria</taxon>
        <taxon>Pseudomonadati</taxon>
        <taxon>Pseudomonadota</taxon>
        <taxon>Gammaproteobacteria</taxon>
        <taxon>Lysobacterales</taxon>
        <taxon>Marinicellaceae</taxon>
        <taxon>Marinicella</taxon>
    </lineage>
</organism>
<dbReference type="SUPFAM" id="SSF52799">
    <property type="entry name" value="(Phosphotyrosine protein) phosphatases II"/>
    <property type="match status" value="1"/>
</dbReference>
<dbReference type="GO" id="GO:0016787">
    <property type="term" value="F:hydrolase activity"/>
    <property type="evidence" value="ECO:0007669"/>
    <property type="project" value="InterPro"/>
</dbReference>
<name>A0A917CWR0_9GAMM</name>
<dbReference type="Gene3D" id="3.90.190.10">
    <property type="entry name" value="Protein tyrosine phosphatase superfamily"/>
    <property type="match status" value="1"/>
</dbReference>
<accession>A0A917CWR0</accession>
<reference evidence="3" key="1">
    <citation type="journal article" date="2014" name="Int. J. Syst. Evol. Microbiol.">
        <title>Complete genome sequence of Corynebacterium casei LMG S-19264T (=DSM 44701T), isolated from a smear-ripened cheese.</title>
        <authorList>
            <consortium name="US DOE Joint Genome Institute (JGI-PGF)"/>
            <person name="Walter F."/>
            <person name="Albersmeier A."/>
            <person name="Kalinowski J."/>
            <person name="Ruckert C."/>
        </authorList>
    </citation>
    <scope>NUCLEOTIDE SEQUENCE</scope>
    <source>
        <strain evidence="3">CGMCC 1.12181</strain>
    </source>
</reference>
<dbReference type="Proteomes" id="UP000605253">
    <property type="component" value="Unassembled WGS sequence"/>
</dbReference>
<dbReference type="EMBL" id="BMEO01000011">
    <property type="protein sequence ID" value="GGG00322.1"/>
    <property type="molecule type" value="Genomic_DNA"/>
</dbReference>
<proteinExistence type="predicted"/>
<reference evidence="3" key="2">
    <citation type="submission" date="2020-09" db="EMBL/GenBank/DDBJ databases">
        <authorList>
            <person name="Sun Q."/>
            <person name="Zhou Y."/>
        </authorList>
    </citation>
    <scope>NUCLEOTIDE SEQUENCE</scope>
    <source>
        <strain evidence="3">CGMCC 1.12181</strain>
    </source>
</reference>
<protein>
    <recommendedName>
        <fullName evidence="2">Beta-lactamase hydrolase-like protein phosphatase-like domain-containing protein</fullName>
    </recommendedName>
</protein>
<dbReference type="RefSeq" id="WP_188365793.1">
    <property type="nucleotide sequence ID" value="NZ_BAABJF010000024.1"/>
</dbReference>